<reference evidence="3 4" key="1">
    <citation type="submission" date="2016-07" db="EMBL/GenBank/DDBJ databases">
        <title>Pervasive Adenine N6-methylation of Active Genes in Fungi.</title>
        <authorList>
            <consortium name="DOE Joint Genome Institute"/>
            <person name="Mondo S.J."/>
            <person name="Dannebaum R.O."/>
            <person name="Kuo R.C."/>
            <person name="Labutti K."/>
            <person name="Haridas S."/>
            <person name="Kuo A."/>
            <person name="Salamov A."/>
            <person name="Ahrendt S.R."/>
            <person name="Lipzen A."/>
            <person name="Sullivan W."/>
            <person name="Andreopoulos W.B."/>
            <person name="Clum A."/>
            <person name="Lindquist E."/>
            <person name="Daum C."/>
            <person name="Ramamoorthy G.K."/>
            <person name="Gryganskyi A."/>
            <person name="Culley D."/>
            <person name="Magnuson J.K."/>
            <person name="James T.Y."/>
            <person name="O'Malley M.A."/>
            <person name="Stajich J.E."/>
            <person name="Spatafora J.W."/>
            <person name="Visel A."/>
            <person name="Grigoriev I.V."/>
        </authorList>
    </citation>
    <scope>NUCLEOTIDE SEQUENCE [LARGE SCALE GENOMIC DNA]</scope>
    <source>
        <strain evidence="3 4">CBS 931.73</strain>
    </source>
</reference>
<dbReference type="EMBL" id="MCFE01000011">
    <property type="protein sequence ID" value="ORY07081.1"/>
    <property type="molecule type" value="Genomic_DNA"/>
</dbReference>
<keyword evidence="2" id="KW-0812">Transmembrane</keyword>
<protein>
    <submittedName>
        <fullName evidence="3">Uncharacterized protein</fullName>
    </submittedName>
</protein>
<dbReference type="InParanoid" id="A0A1Y1ZA03"/>
<sequence>MVAAKPDPDSAVTQRSIQSRRCATVVILLIGLLLLALVSRVLWWTTTRHYVPKNSNERMRSSPSPNYYNKRRRAETTNTIILVPVDSNLTSTLIKPDGSLNQTLFHPLTTIRPHQKATPVLVQPTVVTKKKTAKQDSWGPSNSTLGHSSHTSSTSDDAYKPTHTSNAPNNTNSVPMFTLPNNSVH</sequence>
<proteinExistence type="predicted"/>
<evidence type="ECO:0000256" key="2">
    <source>
        <dbReference type="SAM" id="Phobius"/>
    </source>
</evidence>
<keyword evidence="2" id="KW-0472">Membrane</keyword>
<comment type="caution">
    <text evidence="3">The sequence shown here is derived from an EMBL/GenBank/DDBJ whole genome shotgun (WGS) entry which is preliminary data.</text>
</comment>
<feature type="transmembrane region" description="Helical" evidence="2">
    <location>
        <begin position="22"/>
        <end position="44"/>
    </location>
</feature>
<organism evidence="3 4">
    <name type="scientific">Basidiobolus meristosporus CBS 931.73</name>
    <dbReference type="NCBI Taxonomy" id="1314790"/>
    <lineage>
        <taxon>Eukaryota</taxon>
        <taxon>Fungi</taxon>
        <taxon>Fungi incertae sedis</taxon>
        <taxon>Zoopagomycota</taxon>
        <taxon>Entomophthoromycotina</taxon>
        <taxon>Basidiobolomycetes</taxon>
        <taxon>Basidiobolales</taxon>
        <taxon>Basidiobolaceae</taxon>
        <taxon>Basidiobolus</taxon>
    </lineage>
</organism>
<feature type="compositionally biased region" description="Low complexity" evidence="1">
    <location>
        <begin position="141"/>
        <end position="155"/>
    </location>
</feature>
<dbReference type="AlphaFoldDB" id="A0A1Y1ZA03"/>
<evidence type="ECO:0000256" key="1">
    <source>
        <dbReference type="SAM" id="MobiDB-lite"/>
    </source>
</evidence>
<gene>
    <name evidence="3" type="ORF">K493DRAFT_295656</name>
</gene>
<evidence type="ECO:0000313" key="3">
    <source>
        <dbReference type="EMBL" id="ORY07081.1"/>
    </source>
</evidence>
<evidence type="ECO:0000313" key="4">
    <source>
        <dbReference type="Proteomes" id="UP000193498"/>
    </source>
</evidence>
<feature type="compositionally biased region" description="Polar residues" evidence="1">
    <location>
        <begin position="162"/>
        <end position="185"/>
    </location>
</feature>
<keyword evidence="4" id="KW-1185">Reference proteome</keyword>
<feature type="region of interest" description="Disordered" evidence="1">
    <location>
        <begin position="121"/>
        <end position="185"/>
    </location>
</feature>
<accession>A0A1Y1ZA03</accession>
<dbReference type="Proteomes" id="UP000193498">
    <property type="component" value="Unassembled WGS sequence"/>
</dbReference>
<name>A0A1Y1ZA03_9FUNG</name>
<keyword evidence="2" id="KW-1133">Transmembrane helix</keyword>